<organism evidence="1 2">
    <name type="scientific">Pseudoxanthomonas winnipegensis</name>
    <dbReference type="NCBI Taxonomy" id="2480810"/>
    <lineage>
        <taxon>Bacteria</taxon>
        <taxon>Pseudomonadati</taxon>
        <taxon>Pseudomonadota</taxon>
        <taxon>Gammaproteobacteria</taxon>
        <taxon>Lysobacterales</taxon>
        <taxon>Lysobacteraceae</taxon>
        <taxon>Pseudoxanthomonas</taxon>
    </lineage>
</organism>
<dbReference type="EMBL" id="SHMC01000006">
    <property type="protein sequence ID" value="TAA23261.1"/>
    <property type="molecule type" value="Genomic_DNA"/>
</dbReference>
<gene>
    <name evidence="1" type="ORF">EA660_15075</name>
</gene>
<reference evidence="1 2" key="1">
    <citation type="submission" date="2019-02" db="EMBL/GenBank/DDBJ databases">
        <title>WGS of Pseudoxanthomonas species novum from clinical isolates.</title>
        <authorList>
            <person name="Bernier A.-M."/>
            <person name="Bernard K."/>
            <person name="Vachon A."/>
        </authorList>
    </citation>
    <scope>NUCLEOTIDE SEQUENCE [LARGE SCALE GENOMIC DNA]</scope>
    <source>
        <strain evidence="1 2">NML171200</strain>
    </source>
</reference>
<comment type="caution">
    <text evidence="1">The sequence shown here is derived from an EMBL/GenBank/DDBJ whole genome shotgun (WGS) entry which is preliminary data.</text>
</comment>
<proteinExistence type="predicted"/>
<sequence>MAPLASTRRAMLRKTSRAPCDKGIARGDAAAAHEEKVTKIGRMCAAGSASRGCAQRLSDVLRHCQKS</sequence>
<dbReference type="AlphaFoldDB" id="A0A4Q8L686"/>
<dbReference type="RefSeq" id="WP_130552286.1">
    <property type="nucleotide sequence ID" value="NZ_SHMC01000006.1"/>
</dbReference>
<evidence type="ECO:0000313" key="2">
    <source>
        <dbReference type="Proteomes" id="UP000292627"/>
    </source>
</evidence>
<accession>A0A4Q8L686</accession>
<dbReference type="Proteomes" id="UP000292627">
    <property type="component" value="Unassembled WGS sequence"/>
</dbReference>
<evidence type="ECO:0000313" key="1">
    <source>
        <dbReference type="EMBL" id="TAA23261.1"/>
    </source>
</evidence>
<name>A0A4Q8L686_9GAMM</name>
<protein>
    <submittedName>
        <fullName evidence="1">Uncharacterized protein</fullName>
    </submittedName>
</protein>